<dbReference type="Pfam" id="PF07589">
    <property type="entry name" value="PEP-CTERM"/>
    <property type="match status" value="1"/>
</dbReference>
<sequence>MNVLKKLAAAAFLSLGLSSAAHATFIPGTYVTTFTPYTHTFTYAQPGNTKIDWVRLSLFVSDPIDYLPWTTTQEVLTVKADGLLVDTISNISAGGKAYTYELAPDLLSDGKLAVSFSLGCNRGWFGSCALQDAWLNSVDITVETSPLAVPAEVPEPATLLTLGAGLLGLMASRRRRS</sequence>
<feature type="chain" id="PRO_5046871716" evidence="1">
    <location>
        <begin position="24"/>
        <end position="177"/>
    </location>
</feature>
<evidence type="ECO:0000313" key="3">
    <source>
        <dbReference type="EMBL" id="MFC5480412.1"/>
    </source>
</evidence>
<evidence type="ECO:0000313" key="4">
    <source>
        <dbReference type="Proteomes" id="UP001596101"/>
    </source>
</evidence>
<comment type="caution">
    <text evidence="3">The sequence shown here is derived from an EMBL/GenBank/DDBJ whole genome shotgun (WGS) entry which is preliminary data.</text>
</comment>
<dbReference type="NCBIfam" id="TIGR02595">
    <property type="entry name" value="PEP_CTERM"/>
    <property type="match status" value="1"/>
</dbReference>
<feature type="domain" description="Ice-binding protein C-terminal" evidence="2">
    <location>
        <begin position="153"/>
        <end position="175"/>
    </location>
</feature>
<proteinExistence type="predicted"/>
<gene>
    <name evidence="3" type="ORF">ACFPQ5_19600</name>
</gene>
<evidence type="ECO:0000256" key="1">
    <source>
        <dbReference type="SAM" id="SignalP"/>
    </source>
</evidence>
<reference evidence="4" key="1">
    <citation type="journal article" date="2019" name="Int. J. Syst. Evol. Microbiol.">
        <title>The Global Catalogue of Microorganisms (GCM) 10K type strain sequencing project: providing services to taxonomists for standard genome sequencing and annotation.</title>
        <authorList>
            <consortium name="The Broad Institute Genomics Platform"/>
            <consortium name="The Broad Institute Genome Sequencing Center for Infectious Disease"/>
            <person name="Wu L."/>
            <person name="Ma J."/>
        </authorList>
    </citation>
    <scope>NUCLEOTIDE SEQUENCE [LARGE SCALE GENOMIC DNA]</scope>
    <source>
        <strain evidence="4">CCUG 43111</strain>
    </source>
</reference>
<dbReference type="InterPro" id="IPR013424">
    <property type="entry name" value="Ice-binding_C"/>
</dbReference>
<keyword evidence="1" id="KW-0732">Signal</keyword>
<protein>
    <submittedName>
        <fullName evidence="3">PEP-CTERM sorting domain-containing protein</fullName>
    </submittedName>
</protein>
<organism evidence="3 4">
    <name type="scientific">Massilia suwonensis</name>
    <dbReference type="NCBI Taxonomy" id="648895"/>
    <lineage>
        <taxon>Bacteria</taxon>
        <taxon>Pseudomonadati</taxon>
        <taxon>Pseudomonadota</taxon>
        <taxon>Betaproteobacteria</taxon>
        <taxon>Burkholderiales</taxon>
        <taxon>Oxalobacteraceae</taxon>
        <taxon>Telluria group</taxon>
        <taxon>Massilia</taxon>
    </lineage>
</organism>
<dbReference type="RefSeq" id="WP_379759678.1">
    <property type="nucleotide sequence ID" value="NZ_JBHSMR010000013.1"/>
</dbReference>
<keyword evidence="4" id="KW-1185">Reference proteome</keyword>
<evidence type="ECO:0000259" key="2">
    <source>
        <dbReference type="Pfam" id="PF07589"/>
    </source>
</evidence>
<name>A0ABW0MTQ2_9BURK</name>
<accession>A0ABW0MTQ2</accession>
<dbReference type="EMBL" id="JBHSMR010000013">
    <property type="protein sequence ID" value="MFC5480412.1"/>
    <property type="molecule type" value="Genomic_DNA"/>
</dbReference>
<dbReference type="Proteomes" id="UP001596101">
    <property type="component" value="Unassembled WGS sequence"/>
</dbReference>
<feature type="signal peptide" evidence="1">
    <location>
        <begin position="1"/>
        <end position="23"/>
    </location>
</feature>